<reference evidence="2 3" key="1">
    <citation type="submission" date="2018-11" db="EMBL/GenBank/DDBJ databases">
        <title>Sequencing the genomes of 1000 actinobacteria strains.</title>
        <authorList>
            <person name="Klenk H.-P."/>
        </authorList>
    </citation>
    <scope>NUCLEOTIDE SEQUENCE [LARGE SCALE GENOMIC DNA]</scope>
    <source>
        <strain evidence="2 3">DSM 44781</strain>
    </source>
</reference>
<protein>
    <submittedName>
        <fullName evidence="2">Uncharacterized protein</fullName>
    </submittedName>
</protein>
<accession>A0A3N4RM56</accession>
<comment type="caution">
    <text evidence="2">The sequence shown here is derived from an EMBL/GenBank/DDBJ whole genome shotgun (WGS) entry which is preliminary data.</text>
</comment>
<evidence type="ECO:0000256" key="1">
    <source>
        <dbReference type="SAM" id="MobiDB-lite"/>
    </source>
</evidence>
<feature type="region of interest" description="Disordered" evidence="1">
    <location>
        <begin position="344"/>
        <end position="372"/>
    </location>
</feature>
<feature type="region of interest" description="Disordered" evidence="1">
    <location>
        <begin position="102"/>
        <end position="122"/>
    </location>
</feature>
<gene>
    <name evidence="2" type="ORF">EDD38_6633</name>
</gene>
<organism evidence="2 3">
    <name type="scientific">Kitasatospora cineracea</name>
    <dbReference type="NCBI Taxonomy" id="88074"/>
    <lineage>
        <taxon>Bacteria</taxon>
        <taxon>Bacillati</taxon>
        <taxon>Actinomycetota</taxon>
        <taxon>Actinomycetes</taxon>
        <taxon>Kitasatosporales</taxon>
        <taxon>Streptomycetaceae</taxon>
        <taxon>Kitasatospora</taxon>
    </lineage>
</organism>
<proteinExistence type="predicted"/>
<dbReference type="AlphaFoldDB" id="A0A3N4RM56"/>
<feature type="region of interest" description="Disordered" evidence="1">
    <location>
        <begin position="202"/>
        <end position="222"/>
    </location>
</feature>
<name>A0A3N4RM56_9ACTN</name>
<dbReference type="Proteomes" id="UP000266906">
    <property type="component" value="Unassembled WGS sequence"/>
</dbReference>
<evidence type="ECO:0000313" key="2">
    <source>
        <dbReference type="EMBL" id="RPE29477.1"/>
    </source>
</evidence>
<sequence>MVGSARPRTVTRTVRWISGHAALLPGAALTGLVVLGGLVPSAAPAAAAEGSETVSTGTAPAAAPAAVPATAPVSATAPAPAAASAAGPPEAALLPPMPAAEAYDGDTRLASPEEVASQCDRPGSCTFRVTDRIVGLFGSAVASVGNAAINCTGDDMEIDRSLTVASSSTDNISGSISGKATVTGSIDTTVTAAAQGSLATDTTNSTVQYGPSKDKGPTTQDKFQDTTGVTGTVAGSNALHLGAKAGFELAFQASYAKQWQATVKETTRVVFTVSSNDEIQFGAVNAVTRVVGILTVDHTGRFIKNVVVDSPSIATGSSIVAQTFARPDVCLSLRPPGRAAAKPGLLEVAPQPPGRVPDAVYARTPEGTWSKR</sequence>
<keyword evidence="3" id="KW-1185">Reference proteome</keyword>
<dbReference type="EMBL" id="RKQG01000002">
    <property type="protein sequence ID" value="RPE29477.1"/>
    <property type="molecule type" value="Genomic_DNA"/>
</dbReference>
<evidence type="ECO:0000313" key="3">
    <source>
        <dbReference type="Proteomes" id="UP000266906"/>
    </source>
</evidence>